<gene>
    <name evidence="2" type="ORF">D915_000751</name>
</gene>
<reference evidence="2" key="1">
    <citation type="submission" date="2019-03" db="EMBL/GenBank/DDBJ databases">
        <title>Improved annotation for the trematode Fasciola hepatica.</title>
        <authorList>
            <person name="Choi Y.-J."/>
            <person name="Martin J."/>
            <person name="Mitreva M."/>
        </authorList>
    </citation>
    <scope>NUCLEOTIDE SEQUENCE [LARGE SCALE GENOMIC DNA]</scope>
</reference>
<dbReference type="Proteomes" id="UP000230066">
    <property type="component" value="Unassembled WGS sequence"/>
</dbReference>
<evidence type="ECO:0008006" key="4">
    <source>
        <dbReference type="Google" id="ProtNLM"/>
    </source>
</evidence>
<accession>A0A4E0RI51</accession>
<name>A0A4E0RI51_FASHE</name>
<dbReference type="AlphaFoldDB" id="A0A4E0RI51"/>
<evidence type="ECO:0000313" key="2">
    <source>
        <dbReference type="EMBL" id="THD28439.1"/>
    </source>
</evidence>
<evidence type="ECO:0000256" key="1">
    <source>
        <dbReference type="SAM" id="Phobius"/>
    </source>
</evidence>
<comment type="caution">
    <text evidence="2">The sequence shown here is derived from an EMBL/GenBank/DDBJ whole genome shotgun (WGS) entry which is preliminary data.</text>
</comment>
<evidence type="ECO:0000313" key="3">
    <source>
        <dbReference type="Proteomes" id="UP000230066"/>
    </source>
</evidence>
<keyword evidence="1" id="KW-0472">Membrane</keyword>
<proteinExistence type="predicted"/>
<keyword evidence="1" id="KW-1133">Transmembrane helix</keyword>
<sequence>MRATSRSQTNLLITQLAIRPIICGEKMLYATEEENVFHFGSESDGIPANTDCTWTIENKWKNEKPNTSILIYLKPTNKSESNQCVKFPPSVASKFEITCAENGRSVFESTEESVTMYFPGENNDEQLGQFNVYYRLENCGARKLYVSDEEKTFDIYSGSGDIPEDHRCARKIYAHNGKLFEIKLHHSDKSESNQCVKFPTSVASKFEIICAENGRSVFESTEESVTMYFPGENNDEQLGQFNVYYRLGKSTGKLFGPVLHVVLFFCTLTLFG</sequence>
<keyword evidence="3" id="KW-1185">Reference proteome</keyword>
<keyword evidence="1" id="KW-0812">Transmembrane</keyword>
<organism evidence="2 3">
    <name type="scientific">Fasciola hepatica</name>
    <name type="common">Liver fluke</name>
    <dbReference type="NCBI Taxonomy" id="6192"/>
    <lineage>
        <taxon>Eukaryota</taxon>
        <taxon>Metazoa</taxon>
        <taxon>Spiralia</taxon>
        <taxon>Lophotrochozoa</taxon>
        <taxon>Platyhelminthes</taxon>
        <taxon>Trematoda</taxon>
        <taxon>Digenea</taxon>
        <taxon>Plagiorchiida</taxon>
        <taxon>Echinostomata</taxon>
        <taxon>Echinostomatoidea</taxon>
        <taxon>Fasciolidae</taxon>
        <taxon>Fasciola</taxon>
    </lineage>
</organism>
<dbReference type="EMBL" id="JXXN02000152">
    <property type="protein sequence ID" value="THD28439.1"/>
    <property type="molecule type" value="Genomic_DNA"/>
</dbReference>
<protein>
    <recommendedName>
        <fullName evidence="4">CUB domain-containing protein</fullName>
    </recommendedName>
</protein>
<feature type="transmembrane region" description="Helical" evidence="1">
    <location>
        <begin position="254"/>
        <end position="271"/>
    </location>
</feature>